<dbReference type="PANTHER" id="PTHR23078:SF2">
    <property type="entry name" value="VESICLE-FUSING ATPASE"/>
    <property type="match status" value="1"/>
</dbReference>
<feature type="region of interest" description="Disordered" evidence="2">
    <location>
        <begin position="256"/>
        <end position="275"/>
    </location>
</feature>
<feature type="region of interest" description="Disordered" evidence="2">
    <location>
        <begin position="67"/>
        <end position="119"/>
    </location>
</feature>
<dbReference type="Gene3D" id="1.10.8.60">
    <property type="match status" value="1"/>
</dbReference>
<dbReference type="GO" id="GO:0005737">
    <property type="term" value="C:cytoplasm"/>
    <property type="evidence" value="ECO:0007669"/>
    <property type="project" value="UniProtKB-SubCell"/>
</dbReference>
<feature type="compositionally biased region" description="Low complexity" evidence="2">
    <location>
        <begin position="67"/>
        <end position="91"/>
    </location>
</feature>
<dbReference type="InterPro" id="IPR003959">
    <property type="entry name" value="ATPase_AAA_core"/>
</dbReference>
<keyword evidence="1" id="KW-0963">Cytoplasm</keyword>
<feature type="compositionally biased region" description="Basic and acidic residues" evidence="2">
    <location>
        <begin position="322"/>
        <end position="333"/>
    </location>
</feature>
<name>A0ABD3M3Q0_9STRA</name>
<keyword evidence="5" id="KW-1185">Reference proteome</keyword>
<feature type="compositionally biased region" description="Low complexity" evidence="2">
    <location>
        <begin position="305"/>
        <end position="321"/>
    </location>
</feature>
<dbReference type="Pfam" id="PF00004">
    <property type="entry name" value="AAA"/>
    <property type="match status" value="1"/>
</dbReference>
<organism evidence="4 5">
    <name type="scientific">Discostella pseudostelligera</name>
    <dbReference type="NCBI Taxonomy" id="259834"/>
    <lineage>
        <taxon>Eukaryota</taxon>
        <taxon>Sar</taxon>
        <taxon>Stramenopiles</taxon>
        <taxon>Ochrophyta</taxon>
        <taxon>Bacillariophyta</taxon>
        <taxon>Coscinodiscophyceae</taxon>
        <taxon>Thalassiosirophycidae</taxon>
        <taxon>Stephanodiscales</taxon>
        <taxon>Stephanodiscaceae</taxon>
        <taxon>Discostella</taxon>
    </lineage>
</organism>
<dbReference type="GO" id="GO:0015031">
    <property type="term" value="P:protein transport"/>
    <property type="evidence" value="ECO:0007669"/>
    <property type="project" value="UniProtKB-KW"/>
</dbReference>
<dbReference type="PANTHER" id="PTHR23078">
    <property type="entry name" value="VESICULAR-FUSION PROTEIN NSF"/>
    <property type="match status" value="1"/>
</dbReference>
<dbReference type="InterPro" id="IPR003593">
    <property type="entry name" value="AAA+_ATPase"/>
</dbReference>
<dbReference type="EC" id="3.6.4.6" evidence="1"/>
<comment type="caution">
    <text evidence="4">The sequence shown here is derived from an EMBL/GenBank/DDBJ whole genome shotgun (WGS) entry which is preliminary data.</text>
</comment>
<dbReference type="GO" id="GO:0016192">
    <property type="term" value="P:vesicle-mediated transport"/>
    <property type="evidence" value="ECO:0007669"/>
    <property type="project" value="UniProtKB-KW"/>
</dbReference>
<evidence type="ECO:0000256" key="1">
    <source>
        <dbReference type="RuleBase" id="RU367045"/>
    </source>
</evidence>
<protein>
    <recommendedName>
        <fullName evidence="1">Vesicle-fusing ATPase</fullName>
        <ecNumber evidence="1">3.6.4.6</ecNumber>
    </recommendedName>
</protein>
<feature type="domain" description="AAA+ ATPase" evidence="3">
    <location>
        <begin position="403"/>
        <end position="565"/>
    </location>
</feature>
<feature type="region of interest" description="Disordered" evidence="2">
    <location>
        <begin position="297"/>
        <end position="333"/>
    </location>
</feature>
<evidence type="ECO:0000313" key="4">
    <source>
        <dbReference type="EMBL" id="KAL3757364.1"/>
    </source>
</evidence>
<evidence type="ECO:0000259" key="3">
    <source>
        <dbReference type="SMART" id="SM00382"/>
    </source>
</evidence>
<keyword evidence="1" id="KW-0547">Nucleotide-binding</keyword>
<comment type="similarity">
    <text evidence="1">Belongs to the AAA ATPase family.</text>
</comment>
<keyword evidence="1" id="KW-0460">Magnesium</keyword>
<accession>A0ABD3M3Q0</accession>
<feature type="compositionally biased region" description="Polar residues" evidence="2">
    <location>
        <begin position="704"/>
        <end position="719"/>
    </location>
</feature>
<comment type="cofactor">
    <cofactor evidence="1">
        <name>Mg(2+)</name>
        <dbReference type="ChEBI" id="CHEBI:18420"/>
    </cofactor>
    <text evidence="1">Binds 1 Mg(2+) ion per subunit.</text>
</comment>
<keyword evidence="1" id="KW-0378">Hydrolase</keyword>
<dbReference type="SMART" id="SM00382">
    <property type="entry name" value="AAA"/>
    <property type="match status" value="1"/>
</dbReference>
<dbReference type="SUPFAM" id="SSF52540">
    <property type="entry name" value="P-loop containing nucleoside triphosphate hydrolases"/>
    <property type="match status" value="1"/>
</dbReference>
<dbReference type="GO" id="GO:0016787">
    <property type="term" value="F:hydrolase activity"/>
    <property type="evidence" value="ECO:0007669"/>
    <property type="project" value="UniProtKB-KW"/>
</dbReference>
<evidence type="ECO:0000256" key="2">
    <source>
        <dbReference type="SAM" id="MobiDB-lite"/>
    </source>
</evidence>
<keyword evidence="1" id="KW-0653">Protein transport</keyword>
<proteinExistence type="inferred from homology"/>
<dbReference type="InterPro" id="IPR027417">
    <property type="entry name" value="P-loop_NTPase"/>
</dbReference>
<dbReference type="GO" id="GO:0005524">
    <property type="term" value="F:ATP binding"/>
    <property type="evidence" value="ECO:0007669"/>
    <property type="project" value="UniProtKB-UniRule"/>
</dbReference>
<feature type="compositionally biased region" description="Polar residues" evidence="2">
    <location>
        <begin position="109"/>
        <end position="119"/>
    </location>
</feature>
<dbReference type="EMBL" id="JALLBG020000268">
    <property type="protein sequence ID" value="KAL3757364.1"/>
    <property type="molecule type" value="Genomic_DNA"/>
</dbReference>
<keyword evidence="1" id="KW-0931">ER-Golgi transport</keyword>
<dbReference type="InterPro" id="IPR039812">
    <property type="entry name" value="Vesicle-fus_ATPase"/>
</dbReference>
<sequence length="726" mass="79420">MTMVLVHRRHSRCRRWPHPLPLLSPSRLIETLSLIALCCLIQQYGIVGVHPFVIGMAGGKPGGWSSSSSGKLLQSSKNSDSLSDSINNSIDGLENDHAEEEQLEEVHNETNLQQSKTEQSNTKYIHGLLTTLESLLDKYIVSGSMATRRRAYNILQQIIRLSMDKELIRKAERMVRRSGMPMEMPPPLPPTEHVPAVDQQLEDEELHTQKIVKPMGAMIKSSLSSSPLPTEEEKQREIEVNKRLEWERKHKEKSEFMNKMKDNAPTTTLLNDPDVAKNRVEQLSSFAEDKKLLHDTMNGADLGASSPSSTTSSSSSTTSDISSDKTEPAFSDHDNIKRTVTDYNSIASAKSSELIARAGSGDAFLGSVLGVGGLDDVLSRIRRRVWIPLAAPPSLLSQLGIRPVRGLLLYGDPGCGKTLLARKLGDILSPARPITIVSGPEIMDKFVGSSEKNLRELFDNPPEIYHEYKKNYGEALSRQALHVIVLDEFDAIARRRGGSGGKGDQGDAGVARDSVVNQLLAKMDGVDVSGVPTLLIGLTNKPSLIDTALMRPGRFEVQIEVPKPRTTEQRIEILRVHTDSMARNGRVLVKDAPRDTAAWNVLQNMGEEGVQEAPTYDELLNIIAIECDGMSGASLAGVARAAASRALERAVTDFAGHLANDSAIEVKEEGEKRNSISDCVITQEDFERAIEDVFESSKGVDDYSASSTSDANSAKTTDNGAIDKES</sequence>
<reference evidence="4 5" key="1">
    <citation type="submission" date="2024-10" db="EMBL/GenBank/DDBJ databases">
        <title>Updated reference genomes for cyclostephanoid diatoms.</title>
        <authorList>
            <person name="Roberts W.R."/>
            <person name="Alverson A.J."/>
        </authorList>
    </citation>
    <scope>NUCLEOTIDE SEQUENCE [LARGE SCALE GENOMIC DNA]</scope>
    <source>
        <strain evidence="4 5">AJA232-27</strain>
    </source>
</reference>
<gene>
    <name evidence="4" type="ORF">ACHAWU_008525</name>
</gene>
<keyword evidence="1" id="KW-0813">Transport</keyword>
<feature type="region of interest" description="Disordered" evidence="2">
    <location>
        <begin position="697"/>
        <end position="726"/>
    </location>
</feature>
<comment type="function">
    <text evidence="1">Required for vesicle-mediated transport. Catalyzes the fusion of transport vesicles within the Golgi cisternae. Is also required for transport from the endoplasmic reticulum to the Golgi stack. Seems to function as a fusion protein required for the delivery of cargo proteins to all compartments of the Golgi stack independent of vesicle origin.</text>
</comment>
<dbReference type="FunFam" id="3.40.50.300:FF:000154">
    <property type="entry name" value="Vesicle-fusing ATPase 1"/>
    <property type="match status" value="1"/>
</dbReference>
<keyword evidence="1" id="KW-0479">Metal-binding</keyword>
<keyword evidence="1" id="KW-0067">ATP-binding</keyword>
<comment type="catalytic activity">
    <reaction evidence="1">
        <text>ATP + H2O = ADP + phosphate + H(+)</text>
        <dbReference type="Rhea" id="RHEA:13065"/>
        <dbReference type="ChEBI" id="CHEBI:15377"/>
        <dbReference type="ChEBI" id="CHEBI:15378"/>
        <dbReference type="ChEBI" id="CHEBI:30616"/>
        <dbReference type="ChEBI" id="CHEBI:43474"/>
        <dbReference type="ChEBI" id="CHEBI:456216"/>
        <dbReference type="EC" id="3.6.4.6"/>
    </reaction>
</comment>
<dbReference type="AlphaFoldDB" id="A0ABD3M3Q0"/>
<comment type="subcellular location">
    <subcellularLocation>
        <location evidence="1">Cytoplasm</location>
    </subcellularLocation>
</comment>
<dbReference type="Gene3D" id="3.40.50.300">
    <property type="entry name" value="P-loop containing nucleotide triphosphate hydrolases"/>
    <property type="match status" value="1"/>
</dbReference>
<dbReference type="GO" id="GO:0046872">
    <property type="term" value="F:metal ion binding"/>
    <property type="evidence" value="ECO:0007669"/>
    <property type="project" value="UniProtKB-UniRule"/>
</dbReference>
<evidence type="ECO:0000313" key="5">
    <source>
        <dbReference type="Proteomes" id="UP001530293"/>
    </source>
</evidence>
<dbReference type="Proteomes" id="UP001530293">
    <property type="component" value="Unassembled WGS sequence"/>
</dbReference>